<dbReference type="PRINTS" id="PR00364">
    <property type="entry name" value="DISEASERSIST"/>
</dbReference>
<gene>
    <name evidence="8" type="ORF">PVAP13_8NG346201</name>
</gene>
<keyword evidence="2" id="KW-0433">Leucine-rich repeat</keyword>
<proteinExistence type="inferred from homology"/>
<evidence type="ECO:0000256" key="3">
    <source>
        <dbReference type="ARBA" id="ARBA00022737"/>
    </source>
</evidence>
<evidence type="ECO:0000256" key="1">
    <source>
        <dbReference type="ARBA" id="ARBA00008894"/>
    </source>
</evidence>
<keyword evidence="9" id="KW-1185">Reference proteome</keyword>
<dbReference type="InterPro" id="IPR002182">
    <property type="entry name" value="NB-ARC"/>
</dbReference>
<dbReference type="InterPro" id="IPR027417">
    <property type="entry name" value="P-loop_NTPase"/>
</dbReference>
<organism evidence="8 9">
    <name type="scientific">Panicum virgatum</name>
    <name type="common">Blackwell switchgrass</name>
    <dbReference type="NCBI Taxonomy" id="38727"/>
    <lineage>
        <taxon>Eukaryota</taxon>
        <taxon>Viridiplantae</taxon>
        <taxon>Streptophyta</taxon>
        <taxon>Embryophyta</taxon>
        <taxon>Tracheophyta</taxon>
        <taxon>Spermatophyta</taxon>
        <taxon>Magnoliopsida</taxon>
        <taxon>Liliopsida</taxon>
        <taxon>Poales</taxon>
        <taxon>Poaceae</taxon>
        <taxon>PACMAD clade</taxon>
        <taxon>Panicoideae</taxon>
        <taxon>Panicodae</taxon>
        <taxon>Paniceae</taxon>
        <taxon>Panicinae</taxon>
        <taxon>Panicum</taxon>
        <taxon>Panicum sect. Hiantes</taxon>
    </lineage>
</organism>
<dbReference type="OrthoDB" id="3027644at2759"/>
<evidence type="ECO:0000313" key="8">
    <source>
        <dbReference type="EMBL" id="KAG2558650.1"/>
    </source>
</evidence>
<dbReference type="InterPro" id="IPR038005">
    <property type="entry name" value="RX-like_CC"/>
</dbReference>
<dbReference type="GO" id="GO:0043531">
    <property type="term" value="F:ADP binding"/>
    <property type="evidence" value="ECO:0007669"/>
    <property type="project" value="InterPro"/>
</dbReference>
<dbReference type="Gene3D" id="3.40.50.300">
    <property type="entry name" value="P-loop containing nucleotide triphosphate hydrolases"/>
    <property type="match status" value="1"/>
</dbReference>
<dbReference type="Gene3D" id="1.20.5.4130">
    <property type="match status" value="1"/>
</dbReference>
<evidence type="ECO:0000256" key="4">
    <source>
        <dbReference type="ARBA" id="ARBA00022741"/>
    </source>
</evidence>
<evidence type="ECO:0000259" key="6">
    <source>
        <dbReference type="Pfam" id="PF00931"/>
    </source>
</evidence>
<evidence type="ECO:0000256" key="2">
    <source>
        <dbReference type="ARBA" id="ARBA00022614"/>
    </source>
</evidence>
<keyword evidence="5" id="KW-0611">Plant defense</keyword>
<dbReference type="Proteomes" id="UP000823388">
    <property type="component" value="Chromosome 8N"/>
</dbReference>
<evidence type="ECO:0000313" key="9">
    <source>
        <dbReference type="Proteomes" id="UP000823388"/>
    </source>
</evidence>
<comment type="similarity">
    <text evidence="1">Belongs to the disease resistance NB-LRR family.</text>
</comment>
<dbReference type="Pfam" id="PF18052">
    <property type="entry name" value="Rx_N"/>
    <property type="match status" value="1"/>
</dbReference>
<name>A0A8T0PAK6_PANVG</name>
<comment type="caution">
    <text evidence="8">The sequence shown here is derived from an EMBL/GenBank/DDBJ whole genome shotgun (WGS) entry which is preliminary data.</text>
</comment>
<dbReference type="EMBL" id="CM029052">
    <property type="protein sequence ID" value="KAG2558650.1"/>
    <property type="molecule type" value="Genomic_DNA"/>
</dbReference>
<reference evidence="8" key="1">
    <citation type="submission" date="2020-05" db="EMBL/GenBank/DDBJ databases">
        <title>WGS assembly of Panicum virgatum.</title>
        <authorList>
            <person name="Lovell J.T."/>
            <person name="Jenkins J."/>
            <person name="Shu S."/>
            <person name="Juenger T.E."/>
            <person name="Schmutz J."/>
        </authorList>
    </citation>
    <scope>NUCLEOTIDE SEQUENCE</scope>
    <source>
        <strain evidence="8">AP13</strain>
    </source>
</reference>
<dbReference type="SUPFAM" id="SSF52540">
    <property type="entry name" value="P-loop containing nucleoside triphosphate hydrolases"/>
    <property type="match status" value="1"/>
</dbReference>
<dbReference type="CDD" id="cd14798">
    <property type="entry name" value="RX-CC_like"/>
    <property type="match status" value="1"/>
</dbReference>
<evidence type="ECO:0000259" key="7">
    <source>
        <dbReference type="Pfam" id="PF18052"/>
    </source>
</evidence>
<dbReference type="AlphaFoldDB" id="A0A8T0PAK6"/>
<dbReference type="GO" id="GO:0006952">
    <property type="term" value="P:defense response"/>
    <property type="evidence" value="ECO:0007669"/>
    <property type="project" value="UniProtKB-KW"/>
</dbReference>
<keyword evidence="4" id="KW-0547">Nucleotide-binding</keyword>
<dbReference type="PANTHER" id="PTHR19338">
    <property type="entry name" value="TRANSLOCASE OF INNER MITOCHONDRIAL MEMBRANE 13 HOMOLOG"/>
    <property type="match status" value="1"/>
</dbReference>
<evidence type="ECO:0000256" key="5">
    <source>
        <dbReference type="ARBA" id="ARBA00022821"/>
    </source>
</evidence>
<dbReference type="Pfam" id="PF00931">
    <property type="entry name" value="NB-ARC"/>
    <property type="match status" value="1"/>
</dbReference>
<protein>
    <submittedName>
        <fullName evidence="8">Uncharacterized protein</fullName>
    </submittedName>
</protein>
<sequence>MDLVVGASNDAVKSLVSKLGSLLAQEYILIGGVSDDIQYINDELASMQAFLNRLKQEAKHNEQRQGWMKQVREVAYDIEDCVDKAGHRLSREPRGSGKLASLRRAWYLLTTLYARHCIATEIGNLKARAQHVSERRTRYGVENLLASHGSTTEAANSPIDYAAPPPQLIGTVVPVGIEGPKKELEPWFMEAKQQSINDQLRFLAIVGFGGIGKTTLAMALYRTFGDEFDCRASVLASQKFHLLAVLRNLVKQFHDQQASAPKNDIEGIEGWDLEHLKKQLADQLKEKRYHILIDDI</sequence>
<dbReference type="PANTHER" id="PTHR19338:SF57">
    <property type="entry name" value="DISEASE RESISTANCE PROTEIN RPM1"/>
    <property type="match status" value="1"/>
</dbReference>
<accession>A0A8T0PAK6</accession>
<dbReference type="InterPro" id="IPR041118">
    <property type="entry name" value="Rx_N"/>
</dbReference>
<feature type="domain" description="NB-ARC" evidence="6">
    <location>
        <begin position="197"/>
        <end position="296"/>
    </location>
</feature>
<keyword evidence="3" id="KW-0677">Repeat</keyword>
<feature type="domain" description="Disease resistance N-terminal" evidence="7">
    <location>
        <begin position="11"/>
        <end position="97"/>
    </location>
</feature>